<evidence type="ECO:0000313" key="1">
    <source>
        <dbReference type="EMBL" id="MBW81601.1"/>
    </source>
</evidence>
<protein>
    <submittedName>
        <fullName evidence="1">Uncharacterized protein</fullName>
    </submittedName>
</protein>
<dbReference type="AlphaFoldDB" id="A0A2P2IK91"/>
<sequence>MIILCFFMFCLLNKKQLEVFRQSTFSLGSQKSM</sequence>
<proteinExistence type="predicted"/>
<dbReference type="EMBL" id="GGEC01001118">
    <property type="protein sequence ID" value="MBW81601.1"/>
    <property type="molecule type" value="Transcribed_RNA"/>
</dbReference>
<reference evidence="1" key="1">
    <citation type="submission" date="2018-02" db="EMBL/GenBank/DDBJ databases">
        <title>Rhizophora mucronata_Transcriptome.</title>
        <authorList>
            <person name="Meera S.P."/>
            <person name="Sreeshan A."/>
            <person name="Augustine A."/>
        </authorList>
    </citation>
    <scope>NUCLEOTIDE SEQUENCE</scope>
    <source>
        <tissue evidence="1">Leaf</tissue>
    </source>
</reference>
<organism evidence="1">
    <name type="scientific">Rhizophora mucronata</name>
    <name type="common">Asiatic mangrove</name>
    <dbReference type="NCBI Taxonomy" id="61149"/>
    <lineage>
        <taxon>Eukaryota</taxon>
        <taxon>Viridiplantae</taxon>
        <taxon>Streptophyta</taxon>
        <taxon>Embryophyta</taxon>
        <taxon>Tracheophyta</taxon>
        <taxon>Spermatophyta</taxon>
        <taxon>Magnoliopsida</taxon>
        <taxon>eudicotyledons</taxon>
        <taxon>Gunneridae</taxon>
        <taxon>Pentapetalae</taxon>
        <taxon>rosids</taxon>
        <taxon>fabids</taxon>
        <taxon>Malpighiales</taxon>
        <taxon>Rhizophoraceae</taxon>
        <taxon>Rhizophora</taxon>
    </lineage>
</organism>
<accession>A0A2P2IK91</accession>
<name>A0A2P2IK91_RHIMU</name>